<reference evidence="3 4" key="1">
    <citation type="journal article" date="2016" name="Sci. Rep.">
        <title>Penicillium arizonense, a new, genome sequenced fungal species, reveals a high chemical diversity in secreted metabolites.</title>
        <authorList>
            <person name="Grijseels S."/>
            <person name="Nielsen J.C."/>
            <person name="Randelovic M."/>
            <person name="Nielsen J."/>
            <person name="Nielsen K.F."/>
            <person name="Workman M."/>
            <person name="Frisvad J.C."/>
        </authorList>
    </citation>
    <scope>NUCLEOTIDE SEQUENCE [LARGE SCALE GENOMIC DNA]</scope>
    <source>
        <strain evidence="3 4">CBS 141311</strain>
    </source>
</reference>
<dbReference type="STRING" id="1835702.A0A1F5L038"/>
<dbReference type="GeneID" id="34583000"/>
<organism evidence="3 4">
    <name type="scientific">Penicillium arizonense</name>
    <dbReference type="NCBI Taxonomy" id="1835702"/>
    <lineage>
        <taxon>Eukaryota</taxon>
        <taxon>Fungi</taxon>
        <taxon>Dikarya</taxon>
        <taxon>Ascomycota</taxon>
        <taxon>Pezizomycotina</taxon>
        <taxon>Eurotiomycetes</taxon>
        <taxon>Eurotiomycetidae</taxon>
        <taxon>Eurotiales</taxon>
        <taxon>Aspergillaceae</taxon>
        <taxon>Penicillium</taxon>
    </lineage>
</organism>
<evidence type="ECO:0000256" key="1">
    <source>
        <dbReference type="SAM" id="Coils"/>
    </source>
</evidence>
<feature type="coiled-coil region" evidence="1">
    <location>
        <begin position="143"/>
        <end position="184"/>
    </location>
</feature>
<keyword evidence="4" id="KW-1185">Reference proteome</keyword>
<dbReference type="EMBL" id="LXJU01000292">
    <property type="protein sequence ID" value="OGE46407.1"/>
    <property type="molecule type" value="Genomic_DNA"/>
</dbReference>
<gene>
    <name evidence="3" type="ORF">PENARI_c292G08969</name>
</gene>
<evidence type="ECO:0000313" key="3">
    <source>
        <dbReference type="EMBL" id="OGE46407.1"/>
    </source>
</evidence>
<protein>
    <submittedName>
        <fullName evidence="3">Uncharacterized protein</fullName>
    </submittedName>
</protein>
<dbReference type="Proteomes" id="UP000177622">
    <property type="component" value="Unassembled WGS sequence"/>
</dbReference>
<proteinExistence type="predicted"/>
<evidence type="ECO:0000313" key="4">
    <source>
        <dbReference type="Proteomes" id="UP000177622"/>
    </source>
</evidence>
<name>A0A1F5L038_PENAI</name>
<comment type="caution">
    <text evidence="3">The sequence shown here is derived from an EMBL/GenBank/DDBJ whole genome shotgun (WGS) entry which is preliminary data.</text>
</comment>
<evidence type="ECO:0000256" key="2">
    <source>
        <dbReference type="SAM" id="MobiDB-lite"/>
    </source>
</evidence>
<feature type="region of interest" description="Disordered" evidence="2">
    <location>
        <begin position="208"/>
        <end position="230"/>
    </location>
</feature>
<keyword evidence="1" id="KW-0175">Coiled coil</keyword>
<dbReference type="AlphaFoldDB" id="A0A1F5L038"/>
<accession>A0A1F5L038</accession>
<sequence>MSKSSNQKRFQLRKQCREALAAHICINQPFRWPHKLISLDNRLHLVVAPERVRLQPRPEDGYAWSVTNTNAALLKSNLSSATINLYQKILKELGSSLEAVNPHSNTCGFPKETQGFREGIMDGSFTAEICELKAANGRIEVELERTRSRLDECLRESNTLRAEANHLRHDRQILESENEMLRDTLVETRRGIAGAMQTLSSLQSEGTDIALDDNDSQSSAFGSHAASSEI</sequence>
<dbReference type="RefSeq" id="XP_022481878.1">
    <property type="nucleotide sequence ID" value="XM_022638266.1"/>
</dbReference>
<dbReference type="OrthoDB" id="5428321at2759"/>
<feature type="compositionally biased region" description="Polar residues" evidence="2">
    <location>
        <begin position="216"/>
        <end position="230"/>
    </location>
</feature>